<evidence type="ECO:0000256" key="1">
    <source>
        <dbReference type="ARBA" id="ARBA00006432"/>
    </source>
</evidence>
<evidence type="ECO:0000256" key="5">
    <source>
        <dbReference type="RuleBase" id="RU361147"/>
    </source>
</evidence>
<dbReference type="GO" id="GO:0016208">
    <property type="term" value="F:AMP binding"/>
    <property type="evidence" value="ECO:0007669"/>
    <property type="project" value="InterPro"/>
</dbReference>
<reference evidence="9" key="1">
    <citation type="submission" date="2021-01" db="EMBL/GenBank/DDBJ databases">
        <authorList>
            <person name="Corre E."/>
            <person name="Pelletier E."/>
            <person name="Niang G."/>
            <person name="Scheremetjew M."/>
            <person name="Finn R."/>
            <person name="Kale V."/>
            <person name="Holt S."/>
            <person name="Cochrane G."/>
            <person name="Meng A."/>
            <person name="Brown T."/>
            <person name="Cohen L."/>
        </authorList>
    </citation>
    <scope>NUCLEOTIDE SEQUENCE</scope>
    <source>
        <strain evidence="9">Clade-D-RCC2572</strain>
    </source>
</reference>
<dbReference type="AlphaFoldDB" id="A0A7S0KEE2"/>
<dbReference type="PROSITE" id="PS00455">
    <property type="entry name" value="AMP_BINDING"/>
    <property type="match status" value="1"/>
</dbReference>
<accession>A0A7S0KEE2</accession>
<dbReference type="FunFam" id="3.30.300.30:FF:000004">
    <property type="entry name" value="Acetyl-coenzyme A synthetase"/>
    <property type="match status" value="1"/>
</dbReference>
<dbReference type="Pfam" id="PF13193">
    <property type="entry name" value="AMP-binding_C"/>
    <property type="match status" value="1"/>
</dbReference>
<dbReference type="Gene3D" id="3.30.300.30">
    <property type="match status" value="1"/>
</dbReference>
<evidence type="ECO:0000256" key="3">
    <source>
        <dbReference type="ARBA" id="ARBA00022741"/>
    </source>
</evidence>
<dbReference type="InterPro" id="IPR000873">
    <property type="entry name" value="AMP-dep_synth/lig_dom"/>
</dbReference>
<dbReference type="GO" id="GO:0005524">
    <property type="term" value="F:ATP binding"/>
    <property type="evidence" value="ECO:0007669"/>
    <property type="project" value="UniProtKB-UniRule"/>
</dbReference>
<feature type="domain" description="Acetyl-coenzyme A synthetase N-terminal" evidence="8">
    <location>
        <begin position="74"/>
        <end position="135"/>
    </location>
</feature>
<dbReference type="Gene3D" id="3.40.50.12780">
    <property type="entry name" value="N-terminal domain of ligase-like"/>
    <property type="match status" value="1"/>
</dbReference>
<evidence type="ECO:0000259" key="8">
    <source>
        <dbReference type="Pfam" id="PF16177"/>
    </source>
</evidence>
<dbReference type="InterPro" id="IPR032387">
    <property type="entry name" value="ACAS_N"/>
</dbReference>
<name>A0A7S0KEE2_9CHLO</name>
<dbReference type="InterPro" id="IPR042099">
    <property type="entry name" value="ANL_N_sf"/>
</dbReference>
<dbReference type="Pfam" id="PF00501">
    <property type="entry name" value="AMP-binding"/>
    <property type="match status" value="1"/>
</dbReference>
<feature type="domain" description="AMP-binding enzyme C-terminal" evidence="7">
    <location>
        <begin position="590"/>
        <end position="668"/>
    </location>
</feature>
<dbReference type="GO" id="GO:0003987">
    <property type="term" value="F:acetate-CoA ligase activity"/>
    <property type="evidence" value="ECO:0007669"/>
    <property type="project" value="UniProtKB-UniRule"/>
</dbReference>
<dbReference type="GO" id="GO:0019427">
    <property type="term" value="P:acetyl-CoA biosynthetic process from acetate"/>
    <property type="evidence" value="ECO:0007669"/>
    <property type="project" value="InterPro"/>
</dbReference>
<keyword evidence="2 5" id="KW-0436">Ligase</keyword>
<evidence type="ECO:0000313" key="9">
    <source>
        <dbReference type="EMBL" id="CAD8578556.1"/>
    </source>
</evidence>
<dbReference type="SUPFAM" id="SSF56801">
    <property type="entry name" value="Acetyl-CoA synthetase-like"/>
    <property type="match status" value="1"/>
</dbReference>
<dbReference type="NCBIfam" id="NF001208">
    <property type="entry name" value="PRK00174.1"/>
    <property type="match status" value="1"/>
</dbReference>
<dbReference type="PANTHER" id="PTHR24095">
    <property type="entry name" value="ACETYL-COENZYME A SYNTHETASE"/>
    <property type="match status" value="1"/>
</dbReference>
<sequence>MKYIWVALMDQVRSATVDLVYPNCNCSVRVLQNRVCALLNKVFEHVTQFDAIMTEPETEPVRDSLRKCRTMEDYNEHYKLSVERPEEFWARVAEEFYWKEKWPTSSVVQYNFDVRKGPINVKWFAGGKTNIAWNCIESNITKGLGNQVAFIWEGNEVDEEGKLTYIELQASVNKLANWFRSVGVQKGDVVVLYLPMIMELPIAMLACARIGAVHSVVFAGFSSEALAQRIVGSGAKIVLTCSAVMRGSKPINLKSVVDQACSLSGQLGHAVDQCLCYLNIRMDCSNYITEVRDKCWQVEVESQSVECETEWVDAEEPLFMLYTSGSTGTPKGVLHTTAGYMIHAGLTSACVFDMQPADVFWCTADCGWITGHTYLTYGPLLNGVTSLIFEGVPTYPDAGRFWQVIEKYKVKSFYTAPTAIRALQRYGDDYVLRHNRDSLRILGTVGEPINPEAWLWYSKVVGGNRCPVVDTWWQTETGGHMITPLPYATQLKPGSATLPFFGVQPVLLNEIGEELIGEAQGYLCFKTPWPSMFRSLFQDHQRYEEAYFSMFKGYYFSGDGAKRDADGFYWITGRVDDVINVSGHRIGTAEVESALVCHIDCMEAAVVGIDHPIKGQSIYAFVTMRSECELTSDLKNALVKCVRTTIGPFAAPDVIQWAPALPKTRSGKIMRRILRKIASHEEDSLGDTSTLADPSVIGTLVELRDS</sequence>
<comment type="catalytic activity">
    <reaction evidence="5">
        <text>acetate + ATP + CoA = acetyl-CoA + AMP + diphosphate</text>
        <dbReference type="Rhea" id="RHEA:23176"/>
        <dbReference type="ChEBI" id="CHEBI:30089"/>
        <dbReference type="ChEBI" id="CHEBI:30616"/>
        <dbReference type="ChEBI" id="CHEBI:33019"/>
        <dbReference type="ChEBI" id="CHEBI:57287"/>
        <dbReference type="ChEBI" id="CHEBI:57288"/>
        <dbReference type="ChEBI" id="CHEBI:456215"/>
        <dbReference type="EC" id="6.2.1.1"/>
    </reaction>
</comment>
<organism evidence="9">
    <name type="scientific">Ostreococcus mediterraneus</name>
    <dbReference type="NCBI Taxonomy" id="1486918"/>
    <lineage>
        <taxon>Eukaryota</taxon>
        <taxon>Viridiplantae</taxon>
        <taxon>Chlorophyta</taxon>
        <taxon>Mamiellophyceae</taxon>
        <taxon>Mamiellales</taxon>
        <taxon>Bathycoccaceae</taxon>
        <taxon>Ostreococcus</taxon>
    </lineage>
</organism>
<dbReference type="NCBIfam" id="TIGR02188">
    <property type="entry name" value="Ac_CoA_lig_AcsA"/>
    <property type="match status" value="1"/>
</dbReference>
<dbReference type="InterPro" id="IPR020845">
    <property type="entry name" value="AMP-binding_CS"/>
</dbReference>
<dbReference type="InterPro" id="IPR045851">
    <property type="entry name" value="AMP-bd_C_sf"/>
</dbReference>
<dbReference type="FunFam" id="3.40.50.12780:FF:000001">
    <property type="entry name" value="Acetyl-coenzyme A synthetase"/>
    <property type="match status" value="1"/>
</dbReference>
<dbReference type="EMBL" id="HBEW01002192">
    <property type="protein sequence ID" value="CAD8578556.1"/>
    <property type="molecule type" value="Transcribed_RNA"/>
</dbReference>
<dbReference type="Pfam" id="PF16177">
    <property type="entry name" value="ACAS_N"/>
    <property type="match status" value="1"/>
</dbReference>
<evidence type="ECO:0000256" key="2">
    <source>
        <dbReference type="ARBA" id="ARBA00022598"/>
    </source>
</evidence>
<evidence type="ECO:0000256" key="4">
    <source>
        <dbReference type="ARBA" id="ARBA00022840"/>
    </source>
</evidence>
<dbReference type="InterPro" id="IPR025110">
    <property type="entry name" value="AMP-bd_C"/>
</dbReference>
<comment type="similarity">
    <text evidence="1 5">Belongs to the ATP-dependent AMP-binding enzyme family.</text>
</comment>
<dbReference type="EC" id="6.2.1.1" evidence="5"/>
<proteinExistence type="inferred from homology"/>
<dbReference type="PANTHER" id="PTHR24095:SF14">
    <property type="entry name" value="ACETYL-COENZYME A SYNTHETASE 1"/>
    <property type="match status" value="1"/>
</dbReference>
<keyword evidence="3 5" id="KW-0547">Nucleotide-binding</keyword>
<gene>
    <name evidence="9" type="ORF">OMED0929_LOCUS1797</name>
</gene>
<evidence type="ECO:0000259" key="6">
    <source>
        <dbReference type="Pfam" id="PF00501"/>
    </source>
</evidence>
<protein>
    <recommendedName>
        <fullName evidence="5">Acetyl-coenzyme A synthetase</fullName>
        <ecNumber evidence="5">6.2.1.1</ecNumber>
    </recommendedName>
</protein>
<dbReference type="CDD" id="cd05966">
    <property type="entry name" value="ACS"/>
    <property type="match status" value="1"/>
</dbReference>
<dbReference type="InterPro" id="IPR011904">
    <property type="entry name" value="Ac_CoA_lig"/>
</dbReference>
<keyword evidence="4 5" id="KW-0067">ATP-binding</keyword>
<evidence type="ECO:0000259" key="7">
    <source>
        <dbReference type="Pfam" id="PF13193"/>
    </source>
</evidence>
<feature type="domain" description="AMP-dependent synthetase/ligase" evidence="6">
    <location>
        <begin position="145"/>
        <end position="529"/>
    </location>
</feature>